<dbReference type="SUPFAM" id="SSF102114">
    <property type="entry name" value="Radical SAM enzymes"/>
    <property type="match status" value="1"/>
</dbReference>
<dbReference type="Proteomes" id="UP000823612">
    <property type="component" value="Unassembled WGS sequence"/>
</dbReference>
<keyword evidence="2" id="KW-0479">Metal-binding</keyword>
<keyword evidence="2" id="KW-0349">Heme</keyword>
<evidence type="ECO:0000256" key="2">
    <source>
        <dbReference type="RuleBase" id="RU364116"/>
    </source>
</evidence>
<keyword evidence="2" id="KW-0963">Cytoplasm</keyword>
<comment type="similarity">
    <text evidence="1">Belongs to the anaerobic coproporphyrinogen-III oxidase family. HemW subfamily.</text>
</comment>
<keyword evidence="2" id="KW-0004">4Fe-4S</keyword>
<dbReference type="SFLD" id="SFLDF00562">
    <property type="entry name" value="HemN-like__clustered_with_heat"/>
    <property type="match status" value="1"/>
</dbReference>
<feature type="domain" description="Radical SAM core" evidence="3">
    <location>
        <begin position="2"/>
        <end position="244"/>
    </location>
</feature>
<organism evidence="4 5">
    <name type="scientific">Candidatus Pullibacteroides excrementavium</name>
    <dbReference type="NCBI Taxonomy" id="2840905"/>
    <lineage>
        <taxon>Bacteria</taxon>
        <taxon>Pseudomonadati</taxon>
        <taxon>Bacteroidota</taxon>
        <taxon>Bacteroidia</taxon>
        <taxon>Bacteroidales</taxon>
        <taxon>Candidatus Pullibacteroides</taxon>
    </lineage>
</organism>
<gene>
    <name evidence="4" type="primary">hemW</name>
    <name evidence="4" type="ORF">IAB08_02445</name>
</gene>
<dbReference type="GO" id="GO:0004109">
    <property type="term" value="F:coproporphyrinogen oxidase activity"/>
    <property type="evidence" value="ECO:0007669"/>
    <property type="project" value="InterPro"/>
</dbReference>
<dbReference type="AlphaFoldDB" id="A0A9D9GYW3"/>
<dbReference type="GO" id="GO:0046872">
    <property type="term" value="F:metal ion binding"/>
    <property type="evidence" value="ECO:0007669"/>
    <property type="project" value="UniProtKB-UniRule"/>
</dbReference>
<proteinExistence type="inferred from homology"/>
<dbReference type="SFLD" id="SFLDS00029">
    <property type="entry name" value="Radical_SAM"/>
    <property type="match status" value="1"/>
</dbReference>
<dbReference type="InterPro" id="IPR004559">
    <property type="entry name" value="HemW-like"/>
</dbReference>
<reference evidence="4" key="2">
    <citation type="journal article" date="2021" name="PeerJ">
        <title>Extensive microbial diversity within the chicken gut microbiome revealed by metagenomics and culture.</title>
        <authorList>
            <person name="Gilroy R."/>
            <person name="Ravi A."/>
            <person name="Getino M."/>
            <person name="Pursley I."/>
            <person name="Horton D.L."/>
            <person name="Alikhan N.F."/>
            <person name="Baker D."/>
            <person name="Gharbi K."/>
            <person name="Hall N."/>
            <person name="Watson M."/>
            <person name="Adriaenssens E.M."/>
            <person name="Foster-Nyarko E."/>
            <person name="Jarju S."/>
            <person name="Secka A."/>
            <person name="Antonio M."/>
            <person name="Oren A."/>
            <person name="Chaudhuri R.R."/>
            <person name="La Ragione R."/>
            <person name="Hildebrand F."/>
            <person name="Pallen M.J."/>
        </authorList>
    </citation>
    <scope>NUCLEOTIDE SEQUENCE</scope>
    <source>
        <strain evidence="4">2889</strain>
    </source>
</reference>
<dbReference type="Gene3D" id="3.30.750.200">
    <property type="match status" value="1"/>
</dbReference>
<dbReference type="GO" id="GO:0051539">
    <property type="term" value="F:4 iron, 4 sulfur cluster binding"/>
    <property type="evidence" value="ECO:0007669"/>
    <property type="project" value="UniProtKB-UniRule"/>
</dbReference>
<dbReference type="InterPro" id="IPR007197">
    <property type="entry name" value="rSAM"/>
</dbReference>
<dbReference type="SFLD" id="SFLDG01065">
    <property type="entry name" value="anaerobic_coproporphyrinogen-I"/>
    <property type="match status" value="1"/>
</dbReference>
<dbReference type="SMART" id="SM00729">
    <property type="entry name" value="Elp3"/>
    <property type="match status" value="1"/>
</dbReference>
<evidence type="ECO:0000313" key="4">
    <source>
        <dbReference type="EMBL" id="MBO8432140.1"/>
    </source>
</evidence>
<dbReference type="EMBL" id="JADIMZ010000033">
    <property type="protein sequence ID" value="MBO8432140.1"/>
    <property type="molecule type" value="Genomic_DNA"/>
</dbReference>
<comment type="function">
    <text evidence="2">Probably acts as a heme chaperone, transferring heme to an unknown acceptor. Binds one molecule of heme per monomer, possibly covalently. Binds 1 [4Fe-4S] cluster. The cluster is coordinated with 3 cysteines and an exchangeable S-adenosyl-L-methionine.</text>
</comment>
<dbReference type="GO" id="GO:0005737">
    <property type="term" value="C:cytoplasm"/>
    <property type="evidence" value="ECO:0007669"/>
    <property type="project" value="UniProtKB-SubCell"/>
</dbReference>
<dbReference type="PANTHER" id="PTHR13932:SF5">
    <property type="entry name" value="RADICAL S-ADENOSYL METHIONINE DOMAIN-CONTAINING PROTEIN 1, MITOCHONDRIAL"/>
    <property type="match status" value="1"/>
</dbReference>
<dbReference type="InterPro" id="IPR006638">
    <property type="entry name" value="Elp3/MiaA/NifB-like_rSAM"/>
</dbReference>
<evidence type="ECO:0000259" key="3">
    <source>
        <dbReference type="PROSITE" id="PS51918"/>
    </source>
</evidence>
<evidence type="ECO:0000313" key="5">
    <source>
        <dbReference type="Proteomes" id="UP000823612"/>
    </source>
</evidence>
<reference evidence="4" key="1">
    <citation type="submission" date="2020-10" db="EMBL/GenBank/DDBJ databases">
        <authorList>
            <person name="Gilroy R."/>
        </authorList>
    </citation>
    <scope>NUCLEOTIDE SEQUENCE</scope>
    <source>
        <strain evidence="4">2889</strain>
    </source>
</reference>
<dbReference type="InterPro" id="IPR034505">
    <property type="entry name" value="Coproporphyrinogen-III_oxidase"/>
</dbReference>
<keyword evidence="2" id="KW-0408">Iron</keyword>
<name>A0A9D9GYW3_9BACT</name>
<protein>
    <recommendedName>
        <fullName evidence="2">Heme chaperone HemW</fullName>
    </recommendedName>
</protein>
<evidence type="ECO:0000256" key="1">
    <source>
        <dbReference type="ARBA" id="ARBA00006100"/>
    </source>
</evidence>
<comment type="subcellular location">
    <subcellularLocation>
        <location evidence="2">Cytoplasm</location>
    </subcellularLocation>
</comment>
<dbReference type="GO" id="GO:0006779">
    <property type="term" value="P:porphyrin-containing compound biosynthetic process"/>
    <property type="evidence" value="ECO:0007669"/>
    <property type="project" value="InterPro"/>
</dbReference>
<keyword evidence="2" id="KW-0411">Iron-sulfur</keyword>
<accession>A0A9D9GYW3</accession>
<keyword evidence="2" id="KW-0143">Chaperone</keyword>
<dbReference type="NCBIfam" id="TIGR00539">
    <property type="entry name" value="hemN_rel"/>
    <property type="match status" value="1"/>
</dbReference>
<dbReference type="InterPro" id="IPR058240">
    <property type="entry name" value="rSAM_sf"/>
</dbReference>
<dbReference type="PROSITE" id="PS51918">
    <property type="entry name" value="RADICAL_SAM"/>
    <property type="match status" value="1"/>
</dbReference>
<dbReference type="Pfam" id="PF04055">
    <property type="entry name" value="Radical_SAM"/>
    <property type="match status" value="1"/>
</dbReference>
<dbReference type="PANTHER" id="PTHR13932">
    <property type="entry name" value="COPROPORPHYRINIGEN III OXIDASE"/>
    <property type="match status" value="1"/>
</dbReference>
<comment type="caution">
    <text evidence="4">The sequence shown here is derived from an EMBL/GenBank/DDBJ whole genome shotgun (WGS) entry which is preliminary data.</text>
</comment>
<sequence length="382" mass="43867">MDSRNDRKGLYIHIPFCRRKCVYCAFYSVAAFDPVRIEAYLQALIDEARWFSEVRFEGEKQALGTLYIGGGTPSLLPVDFYVRLVQGLETVFDFSTCREMTFEANPEHLASEYLRDLWNYTPVRRLSIGIQSFRDEDLKRLNRCHTGKEAVAAVENARRAGFSNLSADLIYGLWGEDGSKYWKENLDYLARLDFPHFSAYALSLEPGTVLWRKVEQGKEAMASEEEIESEYGCLQAFAKEHGYLHYEISNLAKPGFEAVHNSNYWRNVPYIGLGASAHSYLGDERSWNTDRIADYLKDAAGTKCREVLTVADHYHEYVMTALRTSWGVEKQKLSEFPENLQREFGQKVKAEISAGNLIETEDSYIVAETQRLLTDRIACEFF</sequence>
<keyword evidence="2" id="KW-0949">S-adenosyl-L-methionine</keyword>
<dbReference type="CDD" id="cd01335">
    <property type="entry name" value="Radical_SAM"/>
    <property type="match status" value="1"/>
</dbReference>